<keyword evidence="1" id="KW-0472">Membrane</keyword>
<keyword evidence="1" id="KW-1133">Transmembrane helix</keyword>
<protein>
    <submittedName>
        <fullName evidence="2">Uncharacterized protein</fullName>
    </submittedName>
</protein>
<proteinExistence type="predicted"/>
<dbReference type="EMBL" id="NBSK02000009">
    <property type="protein sequence ID" value="KAJ0185278.1"/>
    <property type="molecule type" value="Genomic_DNA"/>
</dbReference>
<reference evidence="2 3" key="1">
    <citation type="journal article" date="2017" name="Nat. Commun.">
        <title>Genome assembly with in vitro proximity ligation data and whole-genome triplication in lettuce.</title>
        <authorList>
            <person name="Reyes-Chin-Wo S."/>
            <person name="Wang Z."/>
            <person name="Yang X."/>
            <person name="Kozik A."/>
            <person name="Arikit S."/>
            <person name="Song C."/>
            <person name="Xia L."/>
            <person name="Froenicke L."/>
            <person name="Lavelle D.O."/>
            <person name="Truco M.J."/>
            <person name="Xia R."/>
            <person name="Zhu S."/>
            <person name="Xu C."/>
            <person name="Xu H."/>
            <person name="Xu X."/>
            <person name="Cox K."/>
            <person name="Korf I."/>
            <person name="Meyers B.C."/>
            <person name="Michelmore R.W."/>
        </authorList>
    </citation>
    <scope>NUCLEOTIDE SEQUENCE [LARGE SCALE GENOMIC DNA]</scope>
    <source>
        <strain evidence="3">cv. Salinas</strain>
        <tissue evidence="2">Seedlings</tissue>
    </source>
</reference>
<gene>
    <name evidence="2" type="ORF">LSAT_V11C900493550</name>
</gene>
<dbReference type="Proteomes" id="UP000235145">
    <property type="component" value="Unassembled WGS sequence"/>
</dbReference>
<keyword evidence="3" id="KW-1185">Reference proteome</keyword>
<organism evidence="2 3">
    <name type="scientific">Lactuca sativa</name>
    <name type="common">Garden lettuce</name>
    <dbReference type="NCBI Taxonomy" id="4236"/>
    <lineage>
        <taxon>Eukaryota</taxon>
        <taxon>Viridiplantae</taxon>
        <taxon>Streptophyta</taxon>
        <taxon>Embryophyta</taxon>
        <taxon>Tracheophyta</taxon>
        <taxon>Spermatophyta</taxon>
        <taxon>Magnoliopsida</taxon>
        <taxon>eudicotyledons</taxon>
        <taxon>Gunneridae</taxon>
        <taxon>Pentapetalae</taxon>
        <taxon>asterids</taxon>
        <taxon>campanulids</taxon>
        <taxon>Asterales</taxon>
        <taxon>Asteraceae</taxon>
        <taxon>Cichorioideae</taxon>
        <taxon>Cichorieae</taxon>
        <taxon>Lactucinae</taxon>
        <taxon>Lactuca</taxon>
    </lineage>
</organism>
<sequence length="290" mass="33153">MVLSIHTLISKQYKKDFLFLFIKKKVKKISYIRFLILFIYLFKLPYTVFLIYKKIQILQSFAANLPFIPRYWQEGLGLSGASHRVTSKFFLASSGTISSFRFHTLKLTFISLTSSYIGTNTQLNGLSRMDNRNALVMIAGCIAINSVMCLLGFPGGLANIGKTKRDWVFLNANLKALCISMTVFVVGMSAGPTFWKKIEKRARYAMLIAIAAMAIAVHEIVLRIIGDDYWLRLFANWSCSVIVHFICGVIFFLRYNFTALSLIGASQLVDHDIEFMYLLQYRFVINHLKL</sequence>
<dbReference type="AlphaFoldDB" id="A0A9R1UDT1"/>
<evidence type="ECO:0000256" key="1">
    <source>
        <dbReference type="SAM" id="Phobius"/>
    </source>
</evidence>
<feature type="transmembrane region" description="Helical" evidence="1">
    <location>
        <begin position="31"/>
        <end position="52"/>
    </location>
</feature>
<feature type="transmembrane region" description="Helical" evidence="1">
    <location>
        <begin position="231"/>
        <end position="253"/>
    </location>
</feature>
<feature type="transmembrane region" description="Helical" evidence="1">
    <location>
        <begin position="134"/>
        <end position="154"/>
    </location>
</feature>
<feature type="transmembrane region" description="Helical" evidence="1">
    <location>
        <begin position="204"/>
        <end position="225"/>
    </location>
</feature>
<evidence type="ECO:0000313" key="2">
    <source>
        <dbReference type="EMBL" id="KAJ0185278.1"/>
    </source>
</evidence>
<keyword evidence="1" id="KW-0812">Transmembrane</keyword>
<feature type="transmembrane region" description="Helical" evidence="1">
    <location>
        <begin position="174"/>
        <end position="195"/>
    </location>
</feature>
<comment type="caution">
    <text evidence="2">The sequence shown here is derived from an EMBL/GenBank/DDBJ whole genome shotgun (WGS) entry which is preliminary data.</text>
</comment>
<accession>A0A9R1UDT1</accession>
<evidence type="ECO:0000313" key="3">
    <source>
        <dbReference type="Proteomes" id="UP000235145"/>
    </source>
</evidence>
<name>A0A9R1UDT1_LACSA</name>